<proteinExistence type="predicted"/>
<organism evidence="1 2">
    <name type="scientific">Kitasatospora acidiphila</name>
    <dbReference type="NCBI Taxonomy" id="2567942"/>
    <lineage>
        <taxon>Bacteria</taxon>
        <taxon>Bacillati</taxon>
        <taxon>Actinomycetota</taxon>
        <taxon>Actinomycetes</taxon>
        <taxon>Kitasatosporales</taxon>
        <taxon>Streptomycetaceae</taxon>
        <taxon>Kitasatospora</taxon>
    </lineage>
</organism>
<accession>A0A540WF92</accession>
<name>A0A540WF92_9ACTN</name>
<sequence length="66" mass="6648">MIAGGPCGTSGDDKCGNGDCPTIFTTNKPGTLAVQGYTTGHTTPGGEAIVTIPENVLWEAARALGR</sequence>
<evidence type="ECO:0000313" key="2">
    <source>
        <dbReference type="Proteomes" id="UP000319103"/>
    </source>
</evidence>
<protein>
    <submittedName>
        <fullName evidence="1">Uncharacterized protein</fullName>
    </submittedName>
</protein>
<evidence type="ECO:0000313" key="1">
    <source>
        <dbReference type="EMBL" id="TQF07685.1"/>
    </source>
</evidence>
<gene>
    <name evidence="1" type="ORF">E6W39_31340</name>
</gene>
<comment type="caution">
    <text evidence="1">The sequence shown here is derived from an EMBL/GenBank/DDBJ whole genome shotgun (WGS) entry which is preliminary data.</text>
</comment>
<dbReference type="EMBL" id="VIGB01000003">
    <property type="protein sequence ID" value="TQF07685.1"/>
    <property type="molecule type" value="Genomic_DNA"/>
</dbReference>
<dbReference type="Proteomes" id="UP000319103">
    <property type="component" value="Unassembled WGS sequence"/>
</dbReference>
<dbReference type="OrthoDB" id="3431675at2"/>
<reference evidence="1 2" key="1">
    <citation type="submission" date="2019-06" db="EMBL/GenBank/DDBJ databases">
        <title>Description of Kitasatospora acidophila sp. nov. isolated from pine grove soil, and reclassification of Streptomyces novaecaesareae to Kitasatospora novaeceasareae comb. nov.</title>
        <authorList>
            <person name="Kim M.J."/>
        </authorList>
    </citation>
    <scope>NUCLEOTIDE SEQUENCE [LARGE SCALE GENOMIC DNA]</scope>
    <source>
        <strain evidence="1 2">MMS16-CNU292</strain>
    </source>
</reference>
<keyword evidence="2" id="KW-1185">Reference proteome</keyword>
<dbReference type="AlphaFoldDB" id="A0A540WF92"/>